<evidence type="ECO:0000256" key="14">
    <source>
        <dbReference type="SAM" id="MobiDB-lite"/>
    </source>
</evidence>
<dbReference type="GO" id="GO:0007420">
    <property type="term" value="P:brain development"/>
    <property type="evidence" value="ECO:0007669"/>
    <property type="project" value="Ensembl"/>
</dbReference>
<dbReference type="AlphaFoldDB" id="A0A674NBH6"/>
<dbReference type="Pfam" id="PF04857">
    <property type="entry name" value="CAF1"/>
    <property type="match status" value="2"/>
</dbReference>
<evidence type="ECO:0000256" key="2">
    <source>
        <dbReference type="ARBA" id="ARBA00004604"/>
    </source>
</evidence>
<evidence type="ECO:0000259" key="15">
    <source>
        <dbReference type="PROSITE" id="PS50103"/>
    </source>
</evidence>
<dbReference type="PANTHER" id="PTHR15092">
    <property type="entry name" value="POLY A -SPECIFIC RIBONUCLEASE/TARGET OF EGR1, MEMBER 1"/>
    <property type="match status" value="1"/>
</dbReference>
<evidence type="ECO:0000256" key="12">
    <source>
        <dbReference type="ARBA" id="ARBA00071349"/>
    </source>
</evidence>
<evidence type="ECO:0000256" key="5">
    <source>
        <dbReference type="ARBA" id="ARBA00022723"/>
    </source>
</evidence>
<dbReference type="GO" id="GO:0000175">
    <property type="term" value="F:3'-5'-RNA exonuclease activity"/>
    <property type="evidence" value="ECO:0007669"/>
    <property type="project" value="TreeGrafter"/>
</dbReference>
<dbReference type="InParanoid" id="A0A674NBH6"/>
<keyword evidence="7 13" id="KW-0862">Zinc</keyword>
<evidence type="ECO:0000256" key="8">
    <source>
        <dbReference type="ARBA" id="ARBA00022990"/>
    </source>
</evidence>
<keyword evidence="8" id="KW-0007">Acetylation</keyword>
<dbReference type="GO" id="GO:0034472">
    <property type="term" value="P:snRNA 3'-end processing"/>
    <property type="evidence" value="ECO:0007669"/>
    <property type="project" value="TreeGrafter"/>
</dbReference>
<dbReference type="OMA" id="RCCMPPT"/>
<feature type="compositionally biased region" description="Basic and acidic residues" evidence="14">
    <location>
        <begin position="414"/>
        <end position="451"/>
    </location>
</feature>
<organism evidence="16 17">
    <name type="scientific">Takifugu rubripes</name>
    <name type="common">Japanese pufferfish</name>
    <name type="synonym">Fugu rubripes</name>
    <dbReference type="NCBI Taxonomy" id="31033"/>
    <lineage>
        <taxon>Eukaryota</taxon>
        <taxon>Metazoa</taxon>
        <taxon>Chordata</taxon>
        <taxon>Craniata</taxon>
        <taxon>Vertebrata</taxon>
        <taxon>Euteleostomi</taxon>
        <taxon>Actinopterygii</taxon>
        <taxon>Neopterygii</taxon>
        <taxon>Teleostei</taxon>
        <taxon>Neoteleostei</taxon>
        <taxon>Acanthomorphata</taxon>
        <taxon>Eupercaria</taxon>
        <taxon>Tetraodontiformes</taxon>
        <taxon>Tetradontoidea</taxon>
        <taxon>Tetraodontidae</taxon>
        <taxon>Takifugu</taxon>
    </lineage>
</organism>
<dbReference type="GO" id="GO:0016607">
    <property type="term" value="C:nuclear speck"/>
    <property type="evidence" value="ECO:0007669"/>
    <property type="project" value="UniProtKB-SubCell"/>
</dbReference>
<evidence type="ECO:0000256" key="4">
    <source>
        <dbReference type="ARBA" id="ARBA00022553"/>
    </source>
</evidence>
<comment type="subunit">
    <text evidence="11">Interacts with U1, U2, U4, U5 and U6 snRNAs.</text>
</comment>
<dbReference type="FunFam" id="3.30.420.10:FF:000039">
    <property type="entry name" value="Target of EGR1 protein 1"/>
    <property type="match status" value="1"/>
</dbReference>
<dbReference type="Gene3D" id="6.10.250.3220">
    <property type="match status" value="1"/>
</dbReference>
<evidence type="ECO:0000256" key="7">
    <source>
        <dbReference type="ARBA" id="ARBA00022833"/>
    </source>
</evidence>
<reference evidence="16" key="2">
    <citation type="submission" date="2025-08" db="UniProtKB">
        <authorList>
            <consortium name="Ensembl"/>
        </authorList>
    </citation>
    <scope>IDENTIFICATION</scope>
</reference>
<dbReference type="GO" id="GO:0017069">
    <property type="term" value="F:snRNA binding"/>
    <property type="evidence" value="ECO:0007669"/>
    <property type="project" value="TreeGrafter"/>
</dbReference>
<dbReference type="PROSITE" id="PS50103">
    <property type="entry name" value="ZF_C3H1"/>
    <property type="match status" value="1"/>
</dbReference>
<dbReference type="InterPro" id="IPR000571">
    <property type="entry name" value="Znf_CCCH"/>
</dbReference>
<keyword evidence="17" id="KW-1185">Reference proteome</keyword>
<dbReference type="GO" id="GO:0070050">
    <property type="term" value="P:neuron cellular homeostasis"/>
    <property type="evidence" value="ECO:0007669"/>
    <property type="project" value="Ensembl"/>
</dbReference>
<dbReference type="InterPro" id="IPR036397">
    <property type="entry name" value="RNaseH_sf"/>
</dbReference>
<keyword evidence="5 13" id="KW-0479">Metal-binding</keyword>
<keyword evidence="4" id="KW-0597">Phosphoprotein</keyword>
<feature type="compositionally biased region" description="Basic and acidic residues" evidence="14">
    <location>
        <begin position="391"/>
        <end position="400"/>
    </location>
</feature>
<dbReference type="Gene3D" id="3.30.420.10">
    <property type="entry name" value="Ribonuclease H-like superfamily/Ribonuclease H"/>
    <property type="match status" value="2"/>
</dbReference>
<evidence type="ECO:0000256" key="1">
    <source>
        <dbReference type="ARBA" id="ARBA00004324"/>
    </source>
</evidence>
<comment type="similarity">
    <text evidence="3">Belongs to the CAF1 family.</text>
</comment>
<dbReference type="Proteomes" id="UP000005226">
    <property type="component" value="Chromosome 22"/>
</dbReference>
<evidence type="ECO:0000256" key="10">
    <source>
        <dbReference type="ARBA" id="ARBA00057484"/>
    </source>
</evidence>
<feature type="compositionally biased region" description="Basic residues" evidence="14">
    <location>
        <begin position="379"/>
        <end position="390"/>
    </location>
</feature>
<dbReference type="GO" id="GO:0015030">
    <property type="term" value="C:Cajal body"/>
    <property type="evidence" value="ECO:0007669"/>
    <property type="project" value="TreeGrafter"/>
</dbReference>
<evidence type="ECO:0000313" key="17">
    <source>
        <dbReference type="Proteomes" id="UP000005226"/>
    </source>
</evidence>
<proteinExistence type="inferred from homology"/>
<evidence type="ECO:0000256" key="9">
    <source>
        <dbReference type="ARBA" id="ARBA00023242"/>
    </source>
</evidence>
<dbReference type="Ensembl" id="ENSTRUT00000075727.1">
    <property type="protein sequence ID" value="ENSTRUP00000070545.1"/>
    <property type="gene ID" value="ENSTRUG00000030325.1"/>
</dbReference>
<dbReference type="InterPro" id="IPR051181">
    <property type="entry name" value="CAF1_poly(A)_ribonucleases"/>
</dbReference>
<dbReference type="Pfam" id="PF00642">
    <property type="entry name" value="zf-CCCH"/>
    <property type="match status" value="1"/>
</dbReference>
<feature type="zinc finger region" description="C3H1-type" evidence="13">
    <location>
        <begin position="340"/>
        <end position="368"/>
    </location>
</feature>
<dbReference type="InterPro" id="IPR012337">
    <property type="entry name" value="RNaseH-like_sf"/>
</dbReference>
<dbReference type="GeneTree" id="ENSGT00940000153167"/>
<comment type="function">
    <text evidence="10">Inhibits cell growth rate and cell cycle. Induces CDKN1A expression as well as TGF-beta expression. Mediates the inhibitory growth effect of EGR1. Involved in the maturation of snRNAs and snRNA 3'-tail processing.</text>
</comment>
<comment type="subcellular location">
    <subcellularLocation>
        <location evidence="1">Nucleus speckle</location>
    </subcellularLocation>
    <subcellularLocation>
        <location evidence="2">Nucleus</location>
        <location evidence="2">Nucleolus</location>
    </subcellularLocation>
</comment>
<feature type="compositionally biased region" description="Basic and acidic residues" evidence="14">
    <location>
        <begin position="459"/>
        <end position="470"/>
    </location>
</feature>
<dbReference type="FunCoup" id="A0A674NBH6">
    <property type="interactions" value="718"/>
</dbReference>
<dbReference type="GO" id="GO:0005730">
    <property type="term" value="C:nucleolus"/>
    <property type="evidence" value="ECO:0007669"/>
    <property type="project" value="UniProtKB-SubCell"/>
</dbReference>
<accession>A0A674NBH6</accession>
<name>A0A674NBH6_TAKRU</name>
<evidence type="ECO:0000256" key="13">
    <source>
        <dbReference type="PROSITE-ProRule" id="PRU00723"/>
    </source>
</evidence>
<gene>
    <name evidence="16" type="primary">toe1</name>
</gene>
<dbReference type="SUPFAM" id="SSF53098">
    <property type="entry name" value="Ribonuclease H-like"/>
    <property type="match status" value="1"/>
</dbReference>
<protein>
    <recommendedName>
        <fullName evidence="12">Target of EGR1 protein 1</fullName>
    </recommendedName>
</protein>
<dbReference type="GO" id="GO:0008270">
    <property type="term" value="F:zinc ion binding"/>
    <property type="evidence" value="ECO:0007669"/>
    <property type="project" value="UniProtKB-KW"/>
</dbReference>
<keyword evidence="9" id="KW-0539">Nucleus</keyword>
<keyword evidence="6 13" id="KW-0863">Zinc-finger</keyword>
<sequence>MDVSSRGPEHFQLFSYLTQSGVRSWLEVASRVHHPFLLTDGVFGEPEQLLTGVGGIRTVWSGTAAHVSSLEHNSNAKFPVIDVQSDNFKELWPALLLGIKSSSFIALDTELSGLGNRKSLLAESIEDRYKAICHAARSRSILSLGIACYKKLEQKASDTYLVQVYNLTLLCSEEYIIEPQSVQFLVQHGFDFNKQYSIGIPYFKGNNKGGSDDRGVHIRALFTELLRAKKPLVLHNGLIDMAFLYQSFYAHLPERLATFTADLSEMFPAGIYDTKYVCEFELRLTASYLEYAYKKCKLETSRSVALDQKVTRVHVEFCQYAAHMSDYVDYRVCPEVSSTAGETDLCQQFSAFGWCPNGSQCPLSHDTDLIILQDEKGLKDKRRKRKRKREKKADGDKAAEDSMFDAAPGNKVAHMMDETTEDDRQKPETLRGSDEESRRNVGESNGDEDKTSLVTPAESKSDDGRAERASKVVNTGTHRAGFDAFMTGYIFAYTCTLDKKAEEQPEGEESWLPTCLNKVYLSGKAAPLNVVKSTFARSSKAHVQKMEMVWGQRV</sequence>
<dbReference type="PANTHER" id="PTHR15092:SF37">
    <property type="entry name" value="TARGET OF EGR1 PROTEIN 1"/>
    <property type="match status" value="1"/>
</dbReference>
<evidence type="ECO:0000256" key="11">
    <source>
        <dbReference type="ARBA" id="ARBA00062362"/>
    </source>
</evidence>
<reference evidence="16" key="3">
    <citation type="submission" date="2025-09" db="UniProtKB">
        <authorList>
            <consortium name="Ensembl"/>
        </authorList>
    </citation>
    <scope>IDENTIFICATION</scope>
</reference>
<evidence type="ECO:0000256" key="6">
    <source>
        <dbReference type="ARBA" id="ARBA00022771"/>
    </source>
</evidence>
<evidence type="ECO:0000256" key="3">
    <source>
        <dbReference type="ARBA" id="ARBA00008372"/>
    </source>
</evidence>
<feature type="region of interest" description="Disordered" evidence="14">
    <location>
        <begin position="379"/>
        <end position="471"/>
    </location>
</feature>
<reference evidence="16 17" key="1">
    <citation type="journal article" date="2011" name="Genome Biol. Evol.">
        <title>Integration of the genetic map and genome assembly of fugu facilitates insights into distinct features of genome evolution in teleosts and mammals.</title>
        <authorList>
            <person name="Kai W."/>
            <person name="Kikuchi K."/>
            <person name="Tohari S."/>
            <person name="Chew A.K."/>
            <person name="Tay A."/>
            <person name="Fujiwara A."/>
            <person name="Hosoya S."/>
            <person name="Suetake H."/>
            <person name="Naruse K."/>
            <person name="Brenner S."/>
            <person name="Suzuki Y."/>
            <person name="Venkatesh B."/>
        </authorList>
    </citation>
    <scope>NUCLEOTIDE SEQUENCE [LARGE SCALE GENOMIC DNA]</scope>
</reference>
<feature type="domain" description="C3H1-type" evidence="15">
    <location>
        <begin position="340"/>
        <end position="368"/>
    </location>
</feature>
<dbReference type="InterPro" id="IPR006941">
    <property type="entry name" value="RNase_CAF1"/>
</dbReference>
<evidence type="ECO:0000313" key="16">
    <source>
        <dbReference type="Ensembl" id="ENSTRUP00000070545.1"/>
    </source>
</evidence>